<dbReference type="Pfam" id="PF11193">
    <property type="entry name" value="DUF2812"/>
    <property type="match status" value="1"/>
</dbReference>
<evidence type="ECO:0000256" key="1">
    <source>
        <dbReference type="SAM" id="Phobius"/>
    </source>
</evidence>
<dbReference type="EMBL" id="SHGT01000059">
    <property type="protein sequence ID" value="TAA09142.1"/>
    <property type="molecule type" value="Genomic_DNA"/>
</dbReference>
<keyword evidence="1" id="KW-0812">Transmembrane</keyword>
<keyword evidence="1" id="KW-0472">Membrane</keyword>
<reference evidence="2 3" key="1">
    <citation type="submission" date="2019-02" db="EMBL/GenBank/DDBJ databases">
        <title>First genome of the species Streptococcus parasuis.</title>
        <authorList>
            <person name="Stevens M.J.A."/>
            <person name="Stephan R."/>
        </authorList>
    </citation>
    <scope>NUCLEOTIDE SEQUENCE [LARGE SCALE GENOMIC DNA]</scope>
    <source>
        <strain evidence="2 3">4253</strain>
    </source>
</reference>
<evidence type="ECO:0000313" key="3">
    <source>
        <dbReference type="Proteomes" id="UP000291525"/>
    </source>
</evidence>
<feature type="transmembrane region" description="Helical" evidence="1">
    <location>
        <begin position="152"/>
        <end position="171"/>
    </location>
</feature>
<gene>
    <name evidence="2" type="ORF">EXW74_08345</name>
</gene>
<organism evidence="2 3">
    <name type="scientific">Streptococcus parasuis</name>
    <dbReference type="NCBI Taxonomy" id="1501662"/>
    <lineage>
        <taxon>Bacteria</taxon>
        <taxon>Bacillati</taxon>
        <taxon>Bacillota</taxon>
        <taxon>Bacilli</taxon>
        <taxon>Lactobacillales</taxon>
        <taxon>Streptococcaceae</taxon>
        <taxon>Streptococcus</taxon>
    </lineage>
</organism>
<sequence length="177" mass="20903">MNDFIEIVRRKVIETKIECKVFFITDFEQEAAYLTGMHNAGWKLVAIRMGMWYIFEECPPENVVYQLDFRPEKKEEQSVYEQMYRDYGWEHVTDCNHFGIFRKAGVGDTELYSDLKTKKAMVGRIFKRRYLLSLAIYCLTLPTFLIHSPILAVVISSIYLPLLTVLGLRFYRMVKSN</sequence>
<feature type="transmembrane region" description="Helical" evidence="1">
    <location>
        <begin position="129"/>
        <end position="146"/>
    </location>
</feature>
<dbReference type="RefSeq" id="WP_130555495.1">
    <property type="nucleotide sequence ID" value="NZ_SHGT01000059.1"/>
</dbReference>
<name>A0A4Q8L0E4_9STRE</name>
<proteinExistence type="predicted"/>
<evidence type="ECO:0000313" key="2">
    <source>
        <dbReference type="EMBL" id="TAA09142.1"/>
    </source>
</evidence>
<dbReference type="InterPro" id="IPR021359">
    <property type="entry name" value="DUF2812"/>
</dbReference>
<dbReference type="OrthoDB" id="8757095at2"/>
<accession>A0A4Q8L0E4</accession>
<keyword evidence="1" id="KW-1133">Transmembrane helix</keyword>
<comment type="caution">
    <text evidence="2">The sequence shown here is derived from an EMBL/GenBank/DDBJ whole genome shotgun (WGS) entry which is preliminary data.</text>
</comment>
<dbReference type="Proteomes" id="UP000291525">
    <property type="component" value="Unassembled WGS sequence"/>
</dbReference>
<protein>
    <submittedName>
        <fullName evidence="2">DUF2812 domain-containing protein</fullName>
    </submittedName>
</protein>
<dbReference type="AlphaFoldDB" id="A0A4Q8L0E4"/>